<comment type="caution">
    <text evidence="3">The sequence shown here is derived from an EMBL/GenBank/DDBJ whole genome shotgun (WGS) entry which is preliminary data.</text>
</comment>
<keyword evidence="2" id="KW-0732">Signal</keyword>
<reference evidence="3" key="1">
    <citation type="submission" date="2021-02" db="EMBL/GenBank/DDBJ databases">
        <authorList>
            <person name="Palmer J.M."/>
        </authorList>
    </citation>
    <scope>NUCLEOTIDE SEQUENCE</scope>
    <source>
        <strain evidence="3">SCRP23</strain>
    </source>
</reference>
<protein>
    <recommendedName>
        <fullName evidence="5">RxLR effector protein</fullName>
    </recommendedName>
</protein>
<evidence type="ECO:0000313" key="4">
    <source>
        <dbReference type="Proteomes" id="UP000693981"/>
    </source>
</evidence>
<feature type="compositionally biased region" description="Low complexity" evidence="1">
    <location>
        <begin position="63"/>
        <end position="75"/>
    </location>
</feature>
<proteinExistence type="predicted"/>
<sequence>MKLLHHLLLSAVWVAALVASKAIPIAAEALDVSYSGSGSWDDSFEPFSRDGGSDDDNFEPSGSADDSNDNSFESSDSADESEDDSDLLGDSDDRVGPFGQARTLAQVDPNATPHLRGPVVYDLPVDVLPTPPTEPQPPSSSAPPARNETKPESSDSTQRPEKGDPAANLRGHVKGGKL</sequence>
<feature type="chain" id="PRO_5035717112" description="RxLR effector protein" evidence="2">
    <location>
        <begin position="23"/>
        <end position="178"/>
    </location>
</feature>
<evidence type="ECO:0008006" key="5">
    <source>
        <dbReference type="Google" id="ProtNLM"/>
    </source>
</evidence>
<name>A0A8T1V986_9STRA</name>
<accession>A0A8T1V986</accession>
<feature type="compositionally biased region" description="Pro residues" evidence="1">
    <location>
        <begin position="129"/>
        <end position="141"/>
    </location>
</feature>
<feature type="signal peptide" evidence="2">
    <location>
        <begin position="1"/>
        <end position="22"/>
    </location>
</feature>
<evidence type="ECO:0000313" key="3">
    <source>
        <dbReference type="EMBL" id="KAG7376883.1"/>
    </source>
</evidence>
<feature type="compositionally biased region" description="Acidic residues" evidence="1">
    <location>
        <begin position="76"/>
        <end position="90"/>
    </location>
</feature>
<feature type="region of interest" description="Disordered" evidence="1">
    <location>
        <begin position="34"/>
        <end position="178"/>
    </location>
</feature>
<dbReference type="Proteomes" id="UP000693981">
    <property type="component" value="Unassembled WGS sequence"/>
</dbReference>
<feature type="compositionally biased region" description="Basic and acidic residues" evidence="1">
    <location>
        <begin position="147"/>
        <end position="164"/>
    </location>
</feature>
<evidence type="ECO:0000256" key="2">
    <source>
        <dbReference type="SAM" id="SignalP"/>
    </source>
</evidence>
<gene>
    <name evidence="3" type="ORF">PHYBOEH_001240</name>
</gene>
<feature type="compositionally biased region" description="Low complexity" evidence="1">
    <location>
        <begin position="118"/>
        <end position="128"/>
    </location>
</feature>
<keyword evidence="4" id="KW-1185">Reference proteome</keyword>
<dbReference type="EMBL" id="JAGDFL010001257">
    <property type="protein sequence ID" value="KAG7376883.1"/>
    <property type="molecule type" value="Genomic_DNA"/>
</dbReference>
<evidence type="ECO:0000256" key="1">
    <source>
        <dbReference type="SAM" id="MobiDB-lite"/>
    </source>
</evidence>
<dbReference type="AlphaFoldDB" id="A0A8T1V986"/>
<organism evidence="3 4">
    <name type="scientific">Phytophthora boehmeriae</name>
    <dbReference type="NCBI Taxonomy" id="109152"/>
    <lineage>
        <taxon>Eukaryota</taxon>
        <taxon>Sar</taxon>
        <taxon>Stramenopiles</taxon>
        <taxon>Oomycota</taxon>
        <taxon>Peronosporomycetes</taxon>
        <taxon>Peronosporales</taxon>
        <taxon>Peronosporaceae</taxon>
        <taxon>Phytophthora</taxon>
    </lineage>
</organism>